<evidence type="ECO:0000313" key="3">
    <source>
        <dbReference type="EMBL" id="KAL3805277.1"/>
    </source>
</evidence>
<evidence type="ECO:0000259" key="1">
    <source>
        <dbReference type="Pfam" id="PF04179"/>
    </source>
</evidence>
<evidence type="ECO:0000313" key="4">
    <source>
        <dbReference type="Proteomes" id="UP001516023"/>
    </source>
</evidence>
<dbReference type="InterPro" id="IPR007306">
    <property type="entry name" value="Rit1"/>
</dbReference>
<dbReference type="Pfam" id="PF04179">
    <property type="entry name" value="Init_tRNA_PT"/>
    <property type="match status" value="1"/>
</dbReference>
<dbReference type="Gene3D" id="3.90.190.10">
    <property type="entry name" value="Protein tyrosine phosphatase superfamily"/>
    <property type="match status" value="1"/>
</dbReference>
<dbReference type="EMBL" id="JABMIG020000003">
    <property type="protein sequence ID" value="KAL3805277.1"/>
    <property type="molecule type" value="Genomic_DNA"/>
</dbReference>
<dbReference type="SUPFAM" id="SSF52799">
    <property type="entry name" value="(Phosphotyrosine protein) phosphatases II"/>
    <property type="match status" value="1"/>
</dbReference>
<dbReference type="Proteomes" id="UP001516023">
    <property type="component" value="Unassembled WGS sequence"/>
</dbReference>
<organism evidence="3 4">
    <name type="scientific">Cyclotella cryptica</name>
    <dbReference type="NCBI Taxonomy" id="29204"/>
    <lineage>
        <taxon>Eukaryota</taxon>
        <taxon>Sar</taxon>
        <taxon>Stramenopiles</taxon>
        <taxon>Ochrophyta</taxon>
        <taxon>Bacillariophyta</taxon>
        <taxon>Coscinodiscophyceae</taxon>
        <taxon>Thalassiosirophycidae</taxon>
        <taxon>Stephanodiscales</taxon>
        <taxon>Stephanodiscaceae</taxon>
        <taxon>Cyclotella</taxon>
    </lineage>
</organism>
<dbReference type="InterPro" id="IPR033449">
    <property type="entry name" value="Rit1_N"/>
</dbReference>
<feature type="domain" description="Rit1 N-terminal" evidence="2">
    <location>
        <begin position="20"/>
        <end position="318"/>
    </location>
</feature>
<proteinExistence type="predicted"/>
<protein>
    <recommendedName>
        <fullName evidence="5">Tyrosine specific protein phosphatases domain-containing protein</fullName>
    </recommendedName>
</protein>
<feature type="domain" description="Rit1 DUSP-like" evidence="1">
    <location>
        <begin position="394"/>
        <end position="453"/>
    </location>
</feature>
<dbReference type="Pfam" id="PF17184">
    <property type="entry name" value="Rit1_C"/>
    <property type="match status" value="1"/>
</dbReference>
<dbReference type="InterPro" id="IPR033421">
    <property type="entry name" value="Rit1_DUSP-like"/>
</dbReference>
<evidence type="ECO:0000259" key="2">
    <source>
        <dbReference type="Pfam" id="PF17184"/>
    </source>
</evidence>
<reference evidence="3 4" key="1">
    <citation type="journal article" date="2020" name="G3 (Bethesda)">
        <title>Improved Reference Genome for Cyclotella cryptica CCMP332, a Model for Cell Wall Morphogenesis, Salinity Adaptation, and Lipid Production in Diatoms (Bacillariophyta).</title>
        <authorList>
            <person name="Roberts W.R."/>
            <person name="Downey K.M."/>
            <person name="Ruck E.C."/>
            <person name="Traller J.C."/>
            <person name="Alverson A.J."/>
        </authorList>
    </citation>
    <scope>NUCLEOTIDE SEQUENCE [LARGE SCALE GENOMIC DNA]</scope>
    <source>
        <strain evidence="3 4">CCMP332</strain>
    </source>
</reference>
<gene>
    <name evidence="3" type="ORF">HJC23_008984</name>
</gene>
<evidence type="ECO:0008006" key="5">
    <source>
        <dbReference type="Google" id="ProtNLM"/>
    </source>
</evidence>
<comment type="caution">
    <text evidence="3">The sequence shown here is derived from an EMBL/GenBank/DDBJ whole genome shotgun (WGS) entry which is preliminary data.</text>
</comment>
<name>A0ABD3QY52_9STRA</name>
<dbReference type="AlphaFoldDB" id="A0ABD3QY52"/>
<sequence length="562" mass="64495">MPGDQNSTTPNRQKRKIAYRARHRLLSIERDATYLAGQKRRVSPTLVSNESWPWIPNQQCGSWYVPPTSYTTSVYFKSTDGHVGTYACSLKRLNLHLIELLHQFGGCHLVDSSVRKKLPDSFSRTIPIWCCVMNRIVERYRAEIYGITADGDVTDHRDKWDTKLYTPSSIVTTEEHSLISKLIDSRVQLLYESKAIVDPRRLIRMMEKPLRAQWVVDGKLEDDTPMTDECFSDRCNVDFYTIVCCNPSVYAHTKHVQWMSMDSLEDADQGYYYTPGAADDDATWGRGLTHELFWSQKERLLDPTLSDDVVDALIDALVKNKLHQEDSSFDSEHSKFCIDKIGNLNLWVGSRKAGRPPECWENFDAILNVTEIEYPVMMDSLANQKSSSTRQCFYLQLPIAEGKKDKTELERWMPVGLCFLIQHLKHDRRILVHCAQGRDRSVAVVLALVALVCPLEYPLTLRQDFNEIDVDRLQNLAMVECCEKGNEHKFYLLSGLPFYVVGALLKESGRDIFLKWMHQYSTSQSPLATKESFRIGNIAELLICNLSFSNVLLFLIAMTSFL</sequence>
<accession>A0ABD3QY52</accession>
<dbReference type="PANTHER" id="PTHR31811">
    <property type="entry name" value="TRNA A64-2'-O-RIBOSYLPHOSPHATE TRANSFERASE"/>
    <property type="match status" value="1"/>
</dbReference>
<keyword evidence="4" id="KW-1185">Reference proteome</keyword>
<dbReference type="InterPro" id="IPR029021">
    <property type="entry name" value="Prot-tyrosine_phosphatase-like"/>
</dbReference>
<dbReference type="PANTHER" id="PTHR31811:SF0">
    <property type="entry name" value="TRNA A64-2'-O-RIBOSYLPHOSPHATE TRANSFERASE"/>
    <property type="match status" value="1"/>
</dbReference>